<dbReference type="GO" id="GO:0004364">
    <property type="term" value="F:glutathione transferase activity"/>
    <property type="evidence" value="ECO:0007669"/>
    <property type="project" value="InterPro"/>
</dbReference>
<reference evidence="6" key="1">
    <citation type="journal article" date="2020" name="Stud. Mycol.">
        <title>101 Dothideomycetes genomes: a test case for predicting lifestyles and emergence of pathogens.</title>
        <authorList>
            <person name="Haridas S."/>
            <person name="Albert R."/>
            <person name="Binder M."/>
            <person name="Bloem J."/>
            <person name="Labutti K."/>
            <person name="Salamov A."/>
            <person name="Andreopoulos B."/>
            <person name="Baker S."/>
            <person name="Barry K."/>
            <person name="Bills G."/>
            <person name="Bluhm B."/>
            <person name="Cannon C."/>
            <person name="Castanera R."/>
            <person name="Culley D."/>
            <person name="Daum C."/>
            <person name="Ezra D."/>
            <person name="Gonzalez J."/>
            <person name="Henrissat B."/>
            <person name="Kuo A."/>
            <person name="Liang C."/>
            <person name="Lipzen A."/>
            <person name="Lutzoni F."/>
            <person name="Magnuson J."/>
            <person name="Mondo S."/>
            <person name="Nolan M."/>
            <person name="Ohm R."/>
            <person name="Pangilinan J."/>
            <person name="Park H.-J."/>
            <person name="Ramirez L."/>
            <person name="Alfaro M."/>
            <person name="Sun H."/>
            <person name="Tritt A."/>
            <person name="Yoshinaga Y."/>
            <person name="Zwiers L.-H."/>
            <person name="Turgeon B."/>
            <person name="Goodwin S."/>
            <person name="Spatafora J."/>
            <person name="Crous P."/>
            <person name="Grigoriev I."/>
        </authorList>
    </citation>
    <scope>NUCLEOTIDE SEQUENCE</scope>
    <source>
        <strain evidence="6">CBS 113389</strain>
    </source>
</reference>
<dbReference type="InterPro" id="IPR004045">
    <property type="entry name" value="Glutathione_S-Trfase_N"/>
</dbReference>
<dbReference type="Gene3D" id="3.40.30.10">
    <property type="entry name" value="Glutaredoxin"/>
    <property type="match status" value="1"/>
</dbReference>
<feature type="site" description="Lowers pKa of active site Cys" evidence="3">
    <location>
        <position position="260"/>
    </location>
</feature>
<dbReference type="PROSITE" id="PS50405">
    <property type="entry name" value="GST_CTER"/>
    <property type="match status" value="1"/>
</dbReference>
<dbReference type="Pfam" id="PF13410">
    <property type="entry name" value="GST_C_2"/>
    <property type="match status" value="1"/>
</dbReference>
<dbReference type="PANTHER" id="PTHR32419">
    <property type="entry name" value="GLUTATHIONYL-HYDROQUINONE REDUCTASE"/>
    <property type="match status" value="1"/>
</dbReference>
<dbReference type="SUPFAM" id="SSF47616">
    <property type="entry name" value="GST C-terminal domain-like"/>
    <property type="match status" value="1"/>
</dbReference>
<feature type="compositionally biased region" description="Basic and acidic residues" evidence="4">
    <location>
        <begin position="14"/>
        <end position="32"/>
    </location>
</feature>
<dbReference type="PIRSF" id="PIRSF015753">
    <property type="entry name" value="GST"/>
    <property type="match status" value="1"/>
</dbReference>
<feature type="region of interest" description="Disordered" evidence="4">
    <location>
        <begin position="1"/>
        <end position="41"/>
    </location>
</feature>
<dbReference type="SFLD" id="SFLDG01148">
    <property type="entry name" value="Xi_(cytGST)"/>
    <property type="match status" value="1"/>
</dbReference>
<keyword evidence="6" id="KW-0808">Transferase</keyword>
<evidence type="ECO:0000313" key="7">
    <source>
        <dbReference type="Proteomes" id="UP000799767"/>
    </source>
</evidence>
<dbReference type="AlphaFoldDB" id="A0A6A6Q3I0"/>
<protein>
    <submittedName>
        <fullName evidence="6">Glutathione S-transferase</fullName>
    </submittedName>
</protein>
<feature type="active site" description="Proton donor/acceptor" evidence="1">
    <location>
        <position position="200"/>
    </location>
</feature>
<dbReference type="RefSeq" id="XP_033592546.1">
    <property type="nucleotide sequence ID" value="XM_033738614.1"/>
</dbReference>
<feature type="domain" description="GST C-terminal" evidence="5">
    <location>
        <begin position="177"/>
        <end position="304"/>
    </location>
</feature>
<name>A0A6A6Q3I0_9PEZI</name>
<evidence type="ECO:0000259" key="5">
    <source>
        <dbReference type="PROSITE" id="PS50405"/>
    </source>
</evidence>
<evidence type="ECO:0000256" key="3">
    <source>
        <dbReference type="PIRSR" id="PIRSR015753-3"/>
    </source>
</evidence>
<sequence>MPATTTTSNGVHNDFSKIADTDGKFRRPDSKFRNSISSQPGAEFPAEKGRYVLYINLGCPWAHRANIVRSLKGLEDVIQLVVMDYAMGPEGWVFNPDRPGTDPVDPLYGFTKFKQLYLKADPEYSGRYTVPVIWDKQKETIVSNESSEVIRMLYSEFDAFVPKELREESKVGGGLLPEKLRGEIEAQNEWVYDRINNGVYKSGFAATQEAYEENVTLLFESLDRMEKILAESEGPFIFGKHLTEADIRLYTTIIRFDVGYHTSFRCNLKMIRHDYPHIHKWLLHIYYDESPEETRGAFRKTTHFRDIKAGYATAGGSKVVPLGPLPNVMPQGSA</sequence>
<evidence type="ECO:0000313" key="6">
    <source>
        <dbReference type="EMBL" id="KAF2485977.1"/>
    </source>
</evidence>
<dbReference type="SFLD" id="SFLDG01206">
    <property type="entry name" value="Xi.1"/>
    <property type="match status" value="1"/>
</dbReference>
<dbReference type="SFLD" id="SFLDS00019">
    <property type="entry name" value="Glutathione_Transferase_(cytos"/>
    <property type="match status" value="1"/>
</dbReference>
<dbReference type="PANTHER" id="PTHR32419:SF25">
    <property type="entry name" value="GLUTATHIONE S-TRANSFERASE (EUROFUNG)"/>
    <property type="match status" value="1"/>
</dbReference>
<dbReference type="GeneID" id="54479616"/>
<dbReference type="Proteomes" id="UP000799767">
    <property type="component" value="Unassembled WGS sequence"/>
</dbReference>
<dbReference type="OrthoDB" id="2309723at2759"/>
<dbReference type="CDD" id="cd03190">
    <property type="entry name" value="GST_C_Omega_like"/>
    <property type="match status" value="1"/>
</dbReference>
<dbReference type="Gene3D" id="1.20.1050.10">
    <property type="match status" value="1"/>
</dbReference>
<dbReference type="InterPro" id="IPR036282">
    <property type="entry name" value="Glutathione-S-Trfase_C_sf"/>
</dbReference>
<dbReference type="SUPFAM" id="SSF52833">
    <property type="entry name" value="Thioredoxin-like"/>
    <property type="match status" value="1"/>
</dbReference>
<proteinExistence type="predicted"/>
<feature type="active site" description="Nucleophile" evidence="1">
    <location>
        <position position="59"/>
    </location>
</feature>
<dbReference type="GO" id="GO:0005737">
    <property type="term" value="C:cytoplasm"/>
    <property type="evidence" value="ECO:0007669"/>
    <property type="project" value="TreeGrafter"/>
</dbReference>
<evidence type="ECO:0000256" key="4">
    <source>
        <dbReference type="SAM" id="MobiDB-lite"/>
    </source>
</evidence>
<gene>
    <name evidence="6" type="ORF">BDY17DRAFT_68638</name>
</gene>
<accession>A0A6A6Q3I0</accession>
<evidence type="ECO:0000256" key="1">
    <source>
        <dbReference type="PIRSR" id="PIRSR015753-1"/>
    </source>
</evidence>
<dbReference type="InterPro" id="IPR010987">
    <property type="entry name" value="Glutathione-S-Trfase_C-like"/>
</dbReference>
<feature type="site" description="Lowers pKa of active site Cys" evidence="3">
    <location>
        <position position="311"/>
    </location>
</feature>
<dbReference type="InterPro" id="IPR047047">
    <property type="entry name" value="GST_Omega-like_C"/>
</dbReference>
<dbReference type="InterPro" id="IPR040079">
    <property type="entry name" value="Glutathione_S-Trfase"/>
</dbReference>
<evidence type="ECO:0000256" key="2">
    <source>
        <dbReference type="PIRSR" id="PIRSR015753-2"/>
    </source>
</evidence>
<feature type="binding site" evidence="2">
    <location>
        <begin position="145"/>
        <end position="146"/>
    </location>
    <ligand>
        <name>glutathione</name>
        <dbReference type="ChEBI" id="CHEBI:57925"/>
    </ligand>
</feature>
<feature type="binding site" evidence="2">
    <location>
        <position position="92"/>
    </location>
    <ligand>
        <name>glutathione</name>
        <dbReference type="ChEBI" id="CHEBI:57925"/>
    </ligand>
</feature>
<dbReference type="InterPro" id="IPR036249">
    <property type="entry name" value="Thioredoxin-like_sf"/>
</dbReference>
<dbReference type="Pfam" id="PF13409">
    <property type="entry name" value="GST_N_2"/>
    <property type="match status" value="1"/>
</dbReference>
<organism evidence="6 7">
    <name type="scientific">Neohortaea acidophila</name>
    <dbReference type="NCBI Taxonomy" id="245834"/>
    <lineage>
        <taxon>Eukaryota</taxon>
        <taxon>Fungi</taxon>
        <taxon>Dikarya</taxon>
        <taxon>Ascomycota</taxon>
        <taxon>Pezizomycotina</taxon>
        <taxon>Dothideomycetes</taxon>
        <taxon>Dothideomycetidae</taxon>
        <taxon>Mycosphaerellales</taxon>
        <taxon>Teratosphaeriaceae</taxon>
        <taxon>Neohortaea</taxon>
    </lineage>
</organism>
<feature type="binding site" evidence="2">
    <location>
        <begin position="127"/>
        <end position="130"/>
    </location>
    <ligand>
        <name>glutathione</name>
        <dbReference type="ChEBI" id="CHEBI:57925"/>
    </ligand>
</feature>
<keyword evidence="7" id="KW-1185">Reference proteome</keyword>
<dbReference type="EMBL" id="MU001632">
    <property type="protein sequence ID" value="KAF2485977.1"/>
    <property type="molecule type" value="Genomic_DNA"/>
</dbReference>
<feature type="compositionally biased region" description="Polar residues" evidence="4">
    <location>
        <begin position="1"/>
        <end position="11"/>
    </location>
</feature>
<dbReference type="InterPro" id="IPR016639">
    <property type="entry name" value="GST_Omega/GSH"/>
</dbReference>